<evidence type="ECO:0000313" key="1">
    <source>
        <dbReference type="EMBL" id="OGY65579.1"/>
    </source>
</evidence>
<dbReference type="STRING" id="1798406.A3A04_01465"/>
<evidence type="ECO:0008006" key="3">
    <source>
        <dbReference type="Google" id="ProtNLM"/>
    </source>
</evidence>
<dbReference type="EMBL" id="MHJI01000014">
    <property type="protein sequence ID" value="OGY65579.1"/>
    <property type="molecule type" value="Genomic_DNA"/>
</dbReference>
<reference evidence="1 2" key="1">
    <citation type="journal article" date="2016" name="Nat. Commun.">
        <title>Thousands of microbial genomes shed light on interconnected biogeochemical processes in an aquifer system.</title>
        <authorList>
            <person name="Anantharaman K."/>
            <person name="Brown C.T."/>
            <person name="Hug L.A."/>
            <person name="Sharon I."/>
            <person name="Castelle C.J."/>
            <person name="Probst A.J."/>
            <person name="Thomas B.C."/>
            <person name="Singh A."/>
            <person name="Wilkins M.J."/>
            <person name="Karaoz U."/>
            <person name="Brodie E.L."/>
            <person name="Williams K.H."/>
            <person name="Hubbard S.S."/>
            <person name="Banfield J.F."/>
        </authorList>
    </citation>
    <scope>NUCLEOTIDE SEQUENCE [LARGE SCALE GENOMIC DNA]</scope>
</reference>
<evidence type="ECO:0000313" key="2">
    <source>
        <dbReference type="Proteomes" id="UP000178517"/>
    </source>
</evidence>
<proteinExistence type="predicted"/>
<sequence length="152" mass="17199">MFNYIALAITTASFITSSTLYTPAIFEAPRFEKESLPTLASQNPATLTIKKPVKYVVKNTHKMWVTAYTSRPEETDSTPFITASGSYVHNGIVATNALPIGTLIRIPEHFGDRIFRVEDRMNARYTNNLDVWFEGLKDARKFGKKYTTIEVL</sequence>
<dbReference type="Proteomes" id="UP000178517">
    <property type="component" value="Unassembled WGS sequence"/>
</dbReference>
<accession>A0A1G1ZMF2</accession>
<name>A0A1G1ZMF2_9BACT</name>
<dbReference type="AlphaFoldDB" id="A0A1G1ZMF2"/>
<protein>
    <recommendedName>
        <fullName evidence="3">3D domain-containing protein</fullName>
    </recommendedName>
</protein>
<gene>
    <name evidence="1" type="ORF">A3A04_01465</name>
</gene>
<organism evidence="1 2">
    <name type="scientific">Candidatus Harrisonbacteria bacterium RIFCSPLOWO2_01_FULL_40_28</name>
    <dbReference type="NCBI Taxonomy" id="1798406"/>
    <lineage>
        <taxon>Bacteria</taxon>
        <taxon>Candidatus Harrisoniibacteriota</taxon>
    </lineage>
</organism>
<dbReference type="CDD" id="cd22784">
    <property type="entry name" value="DPBB_MltA_YuiC-like"/>
    <property type="match status" value="1"/>
</dbReference>
<comment type="caution">
    <text evidence="1">The sequence shown here is derived from an EMBL/GenBank/DDBJ whole genome shotgun (WGS) entry which is preliminary data.</text>
</comment>